<keyword evidence="3 10" id="KW-0132">Cell division</keyword>
<dbReference type="Gene3D" id="3.30.160.430">
    <property type="match status" value="1"/>
</dbReference>
<dbReference type="Proteomes" id="UP001194580">
    <property type="component" value="Unassembled WGS sequence"/>
</dbReference>
<proteinExistence type="inferred from homology"/>
<comment type="subcellular location">
    <subcellularLocation>
        <location evidence="10">Nucleus</location>
    </subcellularLocation>
    <subcellularLocation>
        <location evidence="10">Chromosome</location>
        <location evidence="10">Centromere</location>
        <location evidence="10">Kinetochore</location>
    </subcellularLocation>
</comment>
<keyword evidence="6" id="KW-0175">Coiled coil</keyword>
<dbReference type="Pfam" id="PF08286">
    <property type="entry name" value="Spc24"/>
    <property type="match status" value="1"/>
</dbReference>
<feature type="region of interest" description="Disordered" evidence="11">
    <location>
        <begin position="78"/>
        <end position="98"/>
    </location>
</feature>
<comment type="caution">
    <text evidence="12">The sequence shown here is derived from an EMBL/GenBank/DDBJ whole genome shotgun (WGS) entry which is preliminary data.</text>
</comment>
<dbReference type="EMBL" id="JAAAIL010001764">
    <property type="protein sequence ID" value="KAG0265337.1"/>
    <property type="molecule type" value="Genomic_DNA"/>
</dbReference>
<keyword evidence="7 10" id="KW-0539">Nucleus</keyword>
<organism evidence="12 13">
    <name type="scientific">Linnemannia exigua</name>
    <dbReference type="NCBI Taxonomy" id="604196"/>
    <lineage>
        <taxon>Eukaryota</taxon>
        <taxon>Fungi</taxon>
        <taxon>Fungi incertae sedis</taxon>
        <taxon>Mucoromycota</taxon>
        <taxon>Mortierellomycotina</taxon>
        <taxon>Mortierellomycetes</taxon>
        <taxon>Mortierellales</taxon>
        <taxon>Mortierellaceae</taxon>
        <taxon>Linnemannia</taxon>
    </lineage>
</organism>
<feature type="compositionally biased region" description="Gly residues" evidence="11">
    <location>
        <begin position="184"/>
        <end position="193"/>
    </location>
</feature>
<dbReference type="PANTHER" id="PTHR22142">
    <property type="match status" value="1"/>
</dbReference>
<evidence type="ECO:0000313" key="12">
    <source>
        <dbReference type="EMBL" id="KAG0265337.1"/>
    </source>
</evidence>
<keyword evidence="9 10" id="KW-0137">Centromere</keyword>
<evidence type="ECO:0000313" key="13">
    <source>
        <dbReference type="Proteomes" id="UP001194580"/>
    </source>
</evidence>
<protein>
    <recommendedName>
        <fullName evidence="10">Kinetochore protein Spc24</fullName>
    </recommendedName>
</protein>
<accession>A0AAD4H2S9</accession>
<comment type="subunit">
    <text evidence="10">Component of the NDC80 complex.</text>
</comment>
<keyword evidence="8 10" id="KW-0131">Cell cycle</keyword>
<evidence type="ECO:0000256" key="9">
    <source>
        <dbReference type="ARBA" id="ARBA00023328"/>
    </source>
</evidence>
<dbReference type="GO" id="GO:0007059">
    <property type="term" value="P:chromosome segregation"/>
    <property type="evidence" value="ECO:0007669"/>
    <property type="project" value="TreeGrafter"/>
</dbReference>
<keyword evidence="5 10" id="KW-0995">Kinetochore</keyword>
<feature type="region of interest" description="Disordered" evidence="11">
    <location>
        <begin position="140"/>
        <end position="198"/>
    </location>
</feature>
<evidence type="ECO:0000256" key="11">
    <source>
        <dbReference type="SAM" id="MobiDB-lite"/>
    </source>
</evidence>
<dbReference type="PANTHER" id="PTHR22142:SF2">
    <property type="entry name" value="KINETOCHORE PROTEIN SPC24"/>
    <property type="match status" value="1"/>
</dbReference>
<evidence type="ECO:0000256" key="5">
    <source>
        <dbReference type="ARBA" id="ARBA00022838"/>
    </source>
</evidence>
<evidence type="ECO:0000256" key="8">
    <source>
        <dbReference type="ARBA" id="ARBA00023306"/>
    </source>
</evidence>
<keyword evidence="2 10" id="KW-0158">Chromosome</keyword>
<evidence type="ECO:0000256" key="3">
    <source>
        <dbReference type="ARBA" id="ARBA00022618"/>
    </source>
</evidence>
<evidence type="ECO:0000256" key="1">
    <source>
        <dbReference type="ARBA" id="ARBA00007804"/>
    </source>
</evidence>
<dbReference type="AlphaFoldDB" id="A0AAD4H2S9"/>
<feature type="compositionally biased region" description="Low complexity" evidence="11">
    <location>
        <begin position="141"/>
        <end position="172"/>
    </location>
</feature>
<dbReference type="InterPro" id="IPR038066">
    <property type="entry name" value="Spc24_Fungi_globular_sf"/>
</dbReference>
<evidence type="ECO:0000256" key="7">
    <source>
        <dbReference type="ARBA" id="ARBA00023242"/>
    </source>
</evidence>
<reference evidence="12" key="1">
    <citation type="journal article" date="2020" name="Fungal Divers.">
        <title>Resolving the Mortierellaceae phylogeny through synthesis of multi-gene phylogenetics and phylogenomics.</title>
        <authorList>
            <person name="Vandepol N."/>
            <person name="Liber J."/>
            <person name="Desiro A."/>
            <person name="Na H."/>
            <person name="Kennedy M."/>
            <person name="Barry K."/>
            <person name="Grigoriev I.V."/>
            <person name="Miller A.N."/>
            <person name="O'Donnell K."/>
            <person name="Stajich J.E."/>
            <person name="Bonito G."/>
        </authorList>
    </citation>
    <scope>NUCLEOTIDE SEQUENCE</scope>
    <source>
        <strain evidence="12">NRRL 28262</strain>
    </source>
</reference>
<evidence type="ECO:0000256" key="6">
    <source>
        <dbReference type="ARBA" id="ARBA00023054"/>
    </source>
</evidence>
<evidence type="ECO:0000256" key="2">
    <source>
        <dbReference type="ARBA" id="ARBA00022454"/>
    </source>
</evidence>
<feature type="compositionally biased region" description="Basic and acidic residues" evidence="11">
    <location>
        <begin position="88"/>
        <end position="98"/>
    </location>
</feature>
<dbReference type="GO" id="GO:0051301">
    <property type="term" value="P:cell division"/>
    <property type="evidence" value="ECO:0007669"/>
    <property type="project" value="UniProtKB-UniRule"/>
</dbReference>
<dbReference type="GO" id="GO:0031262">
    <property type="term" value="C:Ndc80 complex"/>
    <property type="evidence" value="ECO:0007669"/>
    <property type="project" value="TreeGrafter"/>
</dbReference>
<evidence type="ECO:0000256" key="4">
    <source>
        <dbReference type="ARBA" id="ARBA00022776"/>
    </source>
</evidence>
<dbReference type="GO" id="GO:0008017">
    <property type="term" value="F:microtubule binding"/>
    <property type="evidence" value="ECO:0007669"/>
    <property type="project" value="TreeGrafter"/>
</dbReference>
<dbReference type="SUPFAM" id="SSF143026">
    <property type="entry name" value="Kinetochore globular domain"/>
    <property type="match status" value="1"/>
</dbReference>
<gene>
    <name evidence="12" type="primary">SPC24</name>
    <name evidence="12" type="ORF">BGZ95_003357</name>
</gene>
<keyword evidence="13" id="KW-1185">Reference proteome</keyword>
<dbReference type="InterPro" id="IPR013252">
    <property type="entry name" value="Ndc80_Spc24"/>
</dbReference>
<dbReference type="GO" id="GO:0005634">
    <property type="term" value="C:nucleus"/>
    <property type="evidence" value="ECO:0007669"/>
    <property type="project" value="UniProtKB-SubCell"/>
</dbReference>
<comment type="function">
    <text evidence="10">Acts as a component of the essential kinetochore-associated NDC80 complex, which is required for chromosome segregation and spindle checkpoint activity.</text>
</comment>
<comment type="similarity">
    <text evidence="1 10">Belongs to the SPC24 family.</text>
</comment>
<dbReference type="CDD" id="cd11565">
    <property type="entry name" value="RWD_Spc24"/>
    <property type="match status" value="1"/>
</dbReference>
<keyword evidence="4 10" id="KW-0498">Mitosis</keyword>
<sequence length="275" mass="29898">MAAASASTTTTAAAPAAADENVVALIQEVASQFQRSGSGNDDLQNIQKTTHDMREAEMLRREMMENARTLLQKLSRNLNFSRSKGSRQHVDPDSLRHDDRMMELDQRKFGIAKAIQDTEQDIASLEAEIHQLRMQSLELDSSYASTSGPSTSSSTAAAKGGSSGTGEDTGSDAQNGDMGTNGSAVGGRGGRNGGMDKDEVMLNDEEDILDDTAHAMAVLRLQLYRGLGIEMLENELGVYSKARIRSSSKNEVHLVKFDDQLSPYFQTNLIWEFAS</sequence>
<name>A0AAD4H2S9_9FUNG</name>
<evidence type="ECO:0000256" key="10">
    <source>
        <dbReference type="RuleBase" id="RU368011"/>
    </source>
</evidence>